<dbReference type="InterPro" id="IPR008936">
    <property type="entry name" value="Rho_GTPase_activation_prot"/>
</dbReference>
<dbReference type="SUPFAM" id="SSF48350">
    <property type="entry name" value="GTPase activation domain, GAP"/>
    <property type="match status" value="1"/>
</dbReference>
<dbReference type="WBParaSite" id="jg17405">
    <property type="protein sequence ID" value="jg17405"/>
    <property type="gene ID" value="jg17405"/>
</dbReference>
<dbReference type="GO" id="GO:0008045">
    <property type="term" value="P:motor neuron axon guidance"/>
    <property type="evidence" value="ECO:0007669"/>
    <property type="project" value="TreeGrafter"/>
</dbReference>
<dbReference type="Proteomes" id="UP000887574">
    <property type="component" value="Unplaced"/>
</dbReference>
<evidence type="ECO:0000256" key="2">
    <source>
        <dbReference type="SAM" id="MobiDB-lite"/>
    </source>
</evidence>
<keyword evidence="3" id="KW-0472">Membrane</keyword>
<name>A0A915D9Z4_9BILA</name>
<proteinExistence type="predicted"/>
<feature type="compositionally biased region" description="Basic and acidic residues" evidence="2">
    <location>
        <begin position="1005"/>
        <end position="1014"/>
    </location>
</feature>
<evidence type="ECO:0000313" key="5">
    <source>
        <dbReference type="Proteomes" id="UP000887574"/>
    </source>
</evidence>
<accession>A0A915D9Z4</accession>
<feature type="coiled-coil region" evidence="1">
    <location>
        <begin position="594"/>
        <end position="621"/>
    </location>
</feature>
<dbReference type="Pfam" id="PF01833">
    <property type="entry name" value="TIG"/>
    <property type="match status" value="2"/>
</dbReference>
<organism evidence="5 6">
    <name type="scientific">Ditylenchus dipsaci</name>
    <dbReference type="NCBI Taxonomy" id="166011"/>
    <lineage>
        <taxon>Eukaryota</taxon>
        <taxon>Metazoa</taxon>
        <taxon>Ecdysozoa</taxon>
        <taxon>Nematoda</taxon>
        <taxon>Chromadorea</taxon>
        <taxon>Rhabditida</taxon>
        <taxon>Tylenchina</taxon>
        <taxon>Tylenchomorpha</taxon>
        <taxon>Sphaerularioidea</taxon>
        <taxon>Anguinidae</taxon>
        <taxon>Anguininae</taxon>
        <taxon>Ditylenchus</taxon>
    </lineage>
</organism>
<dbReference type="GO" id="GO:0008360">
    <property type="term" value="P:regulation of cell shape"/>
    <property type="evidence" value="ECO:0007669"/>
    <property type="project" value="TreeGrafter"/>
</dbReference>
<feature type="domain" description="IPT/TIG" evidence="4">
    <location>
        <begin position="347"/>
        <end position="453"/>
    </location>
</feature>
<dbReference type="Gene3D" id="2.60.40.10">
    <property type="entry name" value="Immunoglobulins"/>
    <property type="match status" value="3"/>
</dbReference>
<sequence length="1283" mass="142101">MCTTSKWPCKWCSADHKCLNTREEGKETCSSSNESSKCAKIDSQSTPEILIADSTNASVSFGVLNMEESRIKMSDNAGLYCTILPSTSSYFGAMDDSIGNSRAQRGIKVQVAAVLQDDRVHCSSAFFNYSAAQPYQNYTLELAMGREMIDKTSVTVYKCSEWLLTAPSACLSILNGDAHGVREGVSTIVIPNALPNLHPTMQMCCAQPFIESMQPQVLVGGSKCKVVDYEVSKKISCIIERGSGHGPARITIGRTGKRVVESANTQHFHFQDPLPKSIYPVFGPIAGGTRLAIHGDHLSIGSNISVHLDNLPCQVVRDEEAEENSGQITCITSPSTSPIPSLLFEPNPTIESMEPRSSFESGGRMVNIKGTNFDSILSAKLYLLSSTEEPTELVSQLGLCQIHNSTQMQCQTPKLTLPPTLSSSTYSRWPIGFYMDAVRSVRNLGNTIQLTTVPDPQFSAFKGVKLQSAEQPLVIEGNYLAQAATPEDYIVTVGTEPCSVFVLEAHQLLCRLPTTQPRSTDDLGVELQDGHPLVVVKIGSIRMEIGPLEYDSNSSSMGGLVRMNLLKLVLLLLCALALLLLAALLILWLWRRRNNEHERVYKRIQMQMEQMESNVRNECKQAFAELQTDMLSDLTAAIDDGVGIPYQNKAEFVSRLLFRDSTDTSLLNGYGTSGISAYSSQLPVALAQFDSLLWNRQFVFLFVHMVETDPSVTASERSTLSSLLLASLSRNMVYCTDIILSLLSAHIERTCQADNGTGKTAHLLFRKSESLVEKLFQQWLTICMYPYLNDVSGPGKNFFLLYKALKYQTEKGPIDCVTGNARYSLSEQKLLRESVEANPVTLLIIPIDGFDQAPVVCKALSCDSISQVKSKLLDLLYKNSPFSTRIANDQFDLEWSCPKRGSILLLDDDRPQVKGLKKLNTVAYYNLPNNSLLAMQARNGTCHTGHHQSFTFRSGSSDTTCSVWSSAQLIETSNSISPVSNHNHSNCSDPSSNTTYWHLTHPNHNNHDVAGENRGKKKTRDKGNSLLQKELSMSFNGDNKASARNIPEVFLTRLLMCKGTIQKFVEGFFDSVMFVNDSSCCPPAMTDNVPIVMKYVLDFLDEEALRNNVSDPEVVHAWKTNAVVLRLWMQLIHNPDSLFDVQRQTSVDGSMVVVGQTLMDAFSRSDVPLGKESPSSKLLFAKEISKYRPIAAQMFRRVKSQQASISNKQFYEYIGAMSRFLGEGLSSTTAVGELLNWVKANGLRLVELLQQDPVAVKHRLGERLRQIVHCTIVEPEHIYATLQ</sequence>
<dbReference type="GO" id="GO:0097374">
    <property type="term" value="P:sensory neuron axon guidance"/>
    <property type="evidence" value="ECO:0007669"/>
    <property type="project" value="TreeGrafter"/>
</dbReference>
<dbReference type="InterPro" id="IPR002909">
    <property type="entry name" value="IPT_dom"/>
</dbReference>
<dbReference type="PANTHER" id="PTHR22625">
    <property type="entry name" value="PLEXIN"/>
    <property type="match status" value="1"/>
</dbReference>
<keyword evidence="3" id="KW-0812">Transmembrane</keyword>
<dbReference type="GO" id="GO:0030334">
    <property type="term" value="P:regulation of cell migration"/>
    <property type="evidence" value="ECO:0007669"/>
    <property type="project" value="TreeGrafter"/>
</dbReference>
<dbReference type="InterPro" id="IPR046800">
    <property type="entry name" value="Plexin_RBD"/>
</dbReference>
<dbReference type="InterPro" id="IPR031148">
    <property type="entry name" value="Plexin"/>
</dbReference>
<dbReference type="Pfam" id="PF08337">
    <property type="entry name" value="Plexin_cytopl"/>
    <property type="match status" value="1"/>
</dbReference>
<dbReference type="PANTHER" id="PTHR22625:SF44">
    <property type="entry name" value="PLEXIN-B"/>
    <property type="match status" value="1"/>
</dbReference>
<keyword evidence="5" id="KW-1185">Reference proteome</keyword>
<evidence type="ECO:0000256" key="1">
    <source>
        <dbReference type="SAM" id="Coils"/>
    </source>
</evidence>
<dbReference type="SUPFAM" id="SSF81296">
    <property type="entry name" value="E set domains"/>
    <property type="match status" value="2"/>
</dbReference>
<reference evidence="6" key="1">
    <citation type="submission" date="2022-11" db="UniProtKB">
        <authorList>
            <consortium name="WormBaseParasite"/>
        </authorList>
    </citation>
    <scope>IDENTIFICATION</scope>
</reference>
<dbReference type="InterPro" id="IPR013783">
    <property type="entry name" value="Ig-like_fold"/>
</dbReference>
<dbReference type="GO" id="GO:0002116">
    <property type="term" value="C:semaphorin receptor complex"/>
    <property type="evidence" value="ECO:0007669"/>
    <property type="project" value="TreeGrafter"/>
</dbReference>
<protein>
    <submittedName>
        <fullName evidence="6">IPT/TIG domain-containing protein</fullName>
    </submittedName>
</protein>
<dbReference type="InterPro" id="IPR014756">
    <property type="entry name" value="Ig_E-set"/>
</dbReference>
<dbReference type="Pfam" id="PF20170">
    <property type="entry name" value="Plexin_RBD"/>
    <property type="match status" value="1"/>
</dbReference>
<feature type="region of interest" description="Disordered" evidence="2">
    <location>
        <begin position="1004"/>
        <end position="1023"/>
    </location>
</feature>
<dbReference type="GO" id="GO:0007162">
    <property type="term" value="P:negative regulation of cell adhesion"/>
    <property type="evidence" value="ECO:0007669"/>
    <property type="project" value="TreeGrafter"/>
</dbReference>
<dbReference type="InterPro" id="IPR013548">
    <property type="entry name" value="Plexin_cytoplasmic_RasGAP_dom"/>
</dbReference>
<dbReference type="SMART" id="SM00429">
    <property type="entry name" value="IPT"/>
    <property type="match status" value="2"/>
</dbReference>
<keyword evidence="1" id="KW-0175">Coiled coil</keyword>
<evidence type="ECO:0000256" key="3">
    <source>
        <dbReference type="SAM" id="Phobius"/>
    </source>
</evidence>
<evidence type="ECO:0000259" key="4">
    <source>
        <dbReference type="SMART" id="SM00429"/>
    </source>
</evidence>
<dbReference type="GO" id="GO:0005886">
    <property type="term" value="C:plasma membrane"/>
    <property type="evidence" value="ECO:0007669"/>
    <property type="project" value="TreeGrafter"/>
</dbReference>
<dbReference type="Gene3D" id="1.10.506.10">
    <property type="entry name" value="GTPase Activation - p120gap, domain 1"/>
    <property type="match status" value="2"/>
</dbReference>
<dbReference type="GO" id="GO:0050772">
    <property type="term" value="P:positive regulation of axonogenesis"/>
    <property type="evidence" value="ECO:0007669"/>
    <property type="project" value="TreeGrafter"/>
</dbReference>
<dbReference type="GO" id="GO:0017154">
    <property type="term" value="F:semaphorin receptor activity"/>
    <property type="evidence" value="ECO:0007669"/>
    <property type="project" value="InterPro"/>
</dbReference>
<evidence type="ECO:0000313" key="6">
    <source>
        <dbReference type="WBParaSite" id="jg17405"/>
    </source>
</evidence>
<feature type="domain" description="IPT/TIG" evidence="4">
    <location>
        <begin position="272"/>
        <end position="345"/>
    </location>
</feature>
<keyword evidence="3" id="KW-1133">Transmembrane helix</keyword>
<dbReference type="Gene3D" id="3.10.20.90">
    <property type="entry name" value="Phosphatidylinositol 3-kinase Catalytic Subunit, Chain A, domain 1"/>
    <property type="match status" value="1"/>
</dbReference>
<feature type="transmembrane region" description="Helical" evidence="3">
    <location>
        <begin position="565"/>
        <end position="590"/>
    </location>
</feature>